<keyword evidence="1" id="KW-0732">Signal</keyword>
<dbReference type="Proteomes" id="UP001430953">
    <property type="component" value="Unassembled WGS sequence"/>
</dbReference>
<dbReference type="AlphaFoldDB" id="A0AAW2EGE2"/>
<gene>
    <name evidence="2" type="ORF">PUN28_018850</name>
</gene>
<name>A0AAW2EGE2_9HYME</name>
<organism evidence="2 3">
    <name type="scientific">Cardiocondyla obscurior</name>
    <dbReference type="NCBI Taxonomy" id="286306"/>
    <lineage>
        <taxon>Eukaryota</taxon>
        <taxon>Metazoa</taxon>
        <taxon>Ecdysozoa</taxon>
        <taxon>Arthropoda</taxon>
        <taxon>Hexapoda</taxon>
        <taxon>Insecta</taxon>
        <taxon>Pterygota</taxon>
        <taxon>Neoptera</taxon>
        <taxon>Endopterygota</taxon>
        <taxon>Hymenoptera</taxon>
        <taxon>Apocrita</taxon>
        <taxon>Aculeata</taxon>
        <taxon>Formicoidea</taxon>
        <taxon>Formicidae</taxon>
        <taxon>Myrmicinae</taxon>
        <taxon>Cardiocondyla</taxon>
    </lineage>
</organism>
<evidence type="ECO:0000313" key="2">
    <source>
        <dbReference type="EMBL" id="KAL0101326.1"/>
    </source>
</evidence>
<evidence type="ECO:0000313" key="3">
    <source>
        <dbReference type="Proteomes" id="UP001430953"/>
    </source>
</evidence>
<proteinExistence type="predicted"/>
<accession>A0AAW2EGE2</accession>
<feature type="chain" id="PRO_5043430415" evidence="1">
    <location>
        <begin position="16"/>
        <end position="137"/>
    </location>
</feature>
<sequence length="137" mass="16074">MFCSSLSILFPLIQGTSRTFQRPVNCKCPFIIDIVFFTAELSLIADSKKIDAHLGTFCPTLARLPSENESLTIREATLVHSVSIPYLFLALHNFNEWFHRFCTRTDFLVLHFIHFFFVFINRFHRELSTWILLLLIF</sequence>
<feature type="signal peptide" evidence="1">
    <location>
        <begin position="1"/>
        <end position="15"/>
    </location>
</feature>
<evidence type="ECO:0000256" key="1">
    <source>
        <dbReference type="SAM" id="SignalP"/>
    </source>
</evidence>
<comment type="caution">
    <text evidence="2">The sequence shown here is derived from an EMBL/GenBank/DDBJ whole genome shotgun (WGS) entry which is preliminary data.</text>
</comment>
<reference evidence="2 3" key="1">
    <citation type="submission" date="2023-03" db="EMBL/GenBank/DDBJ databases">
        <title>High recombination rates correlate with genetic variation in Cardiocondyla obscurior ants.</title>
        <authorList>
            <person name="Errbii M."/>
        </authorList>
    </citation>
    <scope>NUCLEOTIDE SEQUENCE [LARGE SCALE GENOMIC DNA]</scope>
    <source>
        <strain evidence="2">Alpha-2009</strain>
        <tissue evidence="2">Whole body</tissue>
    </source>
</reference>
<dbReference type="EMBL" id="JADYXP020000024">
    <property type="protein sequence ID" value="KAL0101326.1"/>
    <property type="molecule type" value="Genomic_DNA"/>
</dbReference>
<keyword evidence="3" id="KW-1185">Reference proteome</keyword>
<protein>
    <submittedName>
        <fullName evidence="2">Uncharacterized protein</fullName>
    </submittedName>
</protein>